<dbReference type="KEGG" id="vg:26794637"/>
<dbReference type="OrthoDB" id="28641at10239"/>
<gene>
    <name evidence="1" type="primary">gp5</name>
</gene>
<dbReference type="RefSeq" id="YP_009223379.1">
    <property type="nucleotide sequence ID" value="NC_029070.1"/>
</dbReference>
<evidence type="ECO:0000313" key="2">
    <source>
        <dbReference type="Proteomes" id="UP000203587"/>
    </source>
</evidence>
<evidence type="ECO:0000313" key="1">
    <source>
        <dbReference type="EMBL" id="CUH74580.1"/>
    </source>
</evidence>
<sequence length="173" mass="18983">MGLLDGTAWEKEHGTAATRGHCAGNGGLRGHSVGELFPCVIYQKGIPGAITWWVRQPNGVDAGPHLTYDDAAASAHSFNTGGDDWQVIGVYLKKVRLNEDKDTGETNAESFTMYEEIPFDCYGLYCWDVEGHEYHLSDYDRYAAAQNAYATARSLLPVGSTTTYRTLLRALNA</sequence>
<name>A0A0K8IXZ9_9CAUD</name>
<reference evidence="2" key="1">
    <citation type="submission" date="2015-08" db="EMBL/GenBank/DDBJ databases">
        <title>Cronobacter phage Dev-CD-23823.</title>
        <authorList>
            <person name="Kajsik M."/>
            <person name="Drahovska H."/>
        </authorList>
    </citation>
    <scope>NUCLEOTIDE SEQUENCE [LARGE SCALE GENOMIC DNA]</scope>
</reference>
<proteinExistence type="predicted"/>
<accession>A0A0K8IXZ9</accession>
<keyword evidence="2" id="KW-1185">Reference proteome</keyword>
<dbReference type="Proteomes" id="UP000203587">
    <property type="component" value="Segment"/>
</dbReference>
<organism evidence="1 2">
    <name type="scientific">Cronobacter phage Dev-CD-23823</name>
    <dbReference type="NCBI Taxonomy" id="1712539"/>
    <lineage>
        <taxon>Viruses</taxon>
        <taxon>Duplodnaviria</taxon>
        <taxon>Heunggongvirae</taxon>
        <taxon>Uroviricota</taxon>
        <taxon>Caudoviricetes</taxon>
        <taxon>Autographivirales</taxon>
        <taxon>Autonotataviridae</taxon>
        <taxon>Melnykvirinae</taxon>
        <taxon>Cronosvirus</taxon>
        <taxon>Cronosvirus DevCD23823</taxon>
    </lineage>
</organism>
<protein>
    <submittedName>
        <fullName evidence="1">Uncharacterized protein</fullName>
    </submittedName>
</protein>
<dbReference type="EMBL" id="LN878149">
    <property type="protein sequence ID" value="CUH74580.1"/>
    <property type="molecule type" value="Genomic_DNA"/>
</dbReference>
<dbReference type="GeneID" id="26794637"/>